<dbReference type="AlphaFoldDB" id="A0A448B2W6"/>
<gene>
    <name evidence="2" type="ORF">NCTC11432_02400</name>
</gene>
<keyword evidence="1" id="KW-0472">Membrane</keyword>
<dbReference type="STRING" id="525257.HMPREF0204_12054"/>
<reference evidence="2 3" key="1">
    <citation type="submission" date="2018-12" db="EMBL/GenBank/DDBJ databases">
        <authorList>
            <consortium name="Pathogen Informatics"/>
        </authorList>
    </citation>
    <scope>NUCLEOTIDE SEQUENCE [LARGE SCALE GENOMIC DNA]</scope>
    <source>
        <strain evidence="2 3">NCTC11432</strain>
    </source>
</reference>
<name>A0A448B2W6_CHRGE</name>
<protein>
    <submittedName>
        <fullName evidence="2">Uncharacterized protein</fullName>
    </submittedName>
</protein>
<organism evidence="2 3">
    <name type="scientific">Chryseobacterium gleum</name>
    <name type="common">Flavobacterium gleum</name>
    <dbReference type="NCBI Taxonomy" id="250"/>
    <lineage>
        <taxon>Bacteria</taxon>
        <taxon>Pseudomonadati</taxon>
        <taxon>Bacteroidota</taxon>
        <taxon>Flavobacteriia</taxon>
        <taxon>Flavobacteriales</taxon>
        <taxon>Weeksellaceae</taxon>
        <taxon>Chryseobacterium group</taxon>
        <taxon>Chryseobacterium</taxon>
    </lineage>
</organism>
<keyword evidence="1" id="KW-0812">Transmembrane</keyword>
<evidence type="ECO:0000313" key="3">
    <source>
        <dbReference type="Proteomes" id="UP000279227"/>
    </source>
</evidence>
<evidence type="ECO:0000313" key="2">
    <source>
        <dbReference type="EMBL" id="VEE07935.1"/>
    </source>
</evidence>
<dbReference type="EMBL" id="LR134289">
    <property type="protein sequence ID" value="VEE07935.1"/>
    <property type="molecule type" value="Genomic_DNA"/>
</dbReference>
<dbReference type="Proteomes" id="UP000279227">
    <property type="component" value="Chromosome"/>
</dbReference>
<feature type="transmembrane region" description="Helical" evidence="1">
    <location>
        <begin position="24"/>
        <end position="42"/>
    </location>
</feature>
<proteinExistence type="predicted"/>
<dbReference type="KEGG" id="cgle:NCTC11432_02400"/>
<sequence length="43" mass="5104">MKTYTEKQSMNPAVLTSYKLMKKIIKYSLYILIFYFAVKGFMA</sequence>
<accession>A0A448B2W6</accession>
<evidence type="ECO:0000256" key="1">
    <source>
        <dbReference type="SAM" id="Phobius"/>
    </source>
</evidence>
<keyword evidence="1" id="KW-1133">Transmembrane helix</keyword>